<sequence>MKKILASTAALAMVATTLAGCGGSGEITAESGKTNLTVAVGGDFALPDPAIVDDSITANVLTQCYDGLYKLDKDGNVTPNLATELPTISDDGLTYTIKIKDGLTWSDGSPLTAEDFVWSWKRAMTTQGYYTNFMYNYIEGTTYWSEEKQTNMPYTNMDDLDANMGVEAVDDTTIQITLKMAAPYFTSMLANTVFYPVNQNEVGEDVSSSEWAQNASAEDPIVTNGAFEITAVNIKDTITLSKSENYADADNVQLQTIDFKVMSDLDSQTQAFISGEVDFATAVNVTQVNGDEQLQNHVYKIDPFVCNYYVLVNAGKENDGSTDGLAALKDPEIRQAISMGIGRTEARNAYGYGDDFSYNLYAMIPRGIPDAEGNDFRDEGGDIVSDNVEEAKKIMESKGYNADNMLTIEYKYNNLATHKAVAESMQNSLKQIYVNLELVPEEKEAFFNDRDTGNFELARHAMTADYLDPMCYLSMNVGSTTLGNTTDDADFEKMVNDANLLDGQERMDAMHEAEKYLVEQGYIIPLFGYTEPYLKVMNLTGITSSPEGHYDLTHAYFE</sequence>
<dbReference type="GO" id="GO:0015833">
    <property type="term" value="P:peptide transport"/>
    <property type="evidence" value="ECO:0007669"/>
    <property type="project" value="TreeGrafter"/>
</dbReference>
<dbReference type="SUPFAM" id="SSF53850">
    <property type="entry name" value="Periplasmic binding protein-like II"/>
    <property type="match status" value="1"/>
</dbReference>
<dbReference type="InterPro" id="IPR000914">
    <property type="entry name" value="SBP_5_dom"/>
</dbReference>
<dbReference type="InterPro" id="IPR030678">
    <property type="entry name" value="Peptide/Ni-bd"/>
</dbReference>
<name>A0A9D2NQ76_9FIRM</name>
<feature type="signal peptide" evidence="5">
    <location>
        <begin position="1"/>
        <end position="19"/>
    </location>
</feature>
<evidence type="ECO:0000256" key="3">
    <source>
        <dbReference type="ARBA" id="ARBA00022448"/>
    </source>
</evidence>
<comment type="subcellular location">
    <subcellularLocation>
        <location evidence="1">Cell envelope</location>
    </subcellularLocation>
</comment>
<reference evidence="7" key="2">
    <citation type="submission" date="2021-04" db="EMBL/GenBank/DDBJ databases">
        <authorList>
            <person name="Gilroy R."/>
        </authorList>
    </citation>
    <scope>NUCLEOTIDE SEQUENCE</scope>
    <source>
        <strain evidence="7">CHK187-11901</strain>
    </source>
</reference>
<dbReference type="PANTHER" id="PTHR30290">
    <property type="entry name" value="PERIPLASMIC BINDING COMPONENT OF ABC TRANSPORTER"/>
    <property type="match status" value="1"/>
</dbReference>
<feature type="domain" description="Solute-binding protein family 5" evidence="6">
    <location>
        <begin position="77"/>
        <end position="481"/>
    </location>
</feature>
<evidence type="ECO:0000313" key="8">
    <source>
        <dbReference type="Proteomes" id="UP000823896"/>
    </source>
</evidence>
<reference evidence="7" key="1">
    <citation type="journal article" date="2021" name="PeerJ">
        <title>Extensive microbial diversity within the chicken gut microbiome revealed by metagenomics and culture.</title>
        <authorList>
            <person name="Gilroy R."/>
            <person name="Ravi A."/>
            <person name="Getino M."/>
            <person name="Pursley I."/>
            <person name="Horton D.L."/>
            <person name="Alikhan N.F."/>
            <person name="Baker D."/>
            <person name="Gharbi K."/>
            <person name="Hall N."/>
            <person name="Watson M."/>
            <person name="Adriaenssens E.M."/>
            <person name="Foster-Nyarko E."/>
            <person name="Jarju S."/>
            <person name="Secka A."/>
            <person name="Antonio M."/>
            <person name="Oren A."/>
            <person name="Chaudhuri R.R."/>
            <person name="La Ragione R."/>
            <person name="Hildebrand F."/>
            <person name="Pallen M.J."/>
        </authorList>
    </citation>
    <scope>NUCLEOTIDE SEQUENCE</scope>
    <source>
        <strain evidence="7">CHK187-11901</strain>
    </source>
</reference>
<keyword evidence="3" id="KW-0813">Transport</keyword>
<dbReference type="EMBL" id="DWWM01000035">
    <property type="protein sequence ID" value="HJC36591.1"/>
    <property type="molecule type" value="Genomic_DNA"/>
</dbReference>
<dbReference type="PANTHER" id="PTHR30290:SF10">
    <property type="entry name" value="PERIPLASMIC OLIGOPEPTIDE-BINDING PROTEIN-RELATED"/>
    <property type="match status" value="1"/>
</dbReference>
<evidence type="ECO:0000256" key="4">
    <source>
        <dbReference type="ARBA" id="ARBA00022729"/>
    </source>
</evidence>
<dbReference type="AlphaFoldDB" id="A0A9D2NQ76"/>
<dbReference type="Proteomes" id="UP000823896">
    <property type="component" value="Unassembled WGS sequence"/>
</dbReference>
<keyword evidence="4 5" id="KW-0732">Signal</keyword>
<dbReference type="CDD" id="cd08504">
    <property type="entry name" value="PBP2_OppA"/>
    <property type="match status" value="1"/>
</dbReference>
<dbReference type="Gene3D" id="3.40.190.10">
    <property type="entry name" value="Periplasmic binding protein-like II"/>
    <property type="match status" value="1"/>
</dbReference>
<dbReference type="GO" id="GO:0042597">
    <property type="term" value="C:periplasmic space"/>
    <property type="evidence" value="ECO:0007669"/>
    <property type="project" value="UniProtKB-ARBA"/>
</dbReference>
<dbReference type="GO" id="GO:0030313">
    <property type="term" value="C:cell envelope"/>
    <property type="evidence" value="ECO:0007669"/>
    <property type="project" value="UniProtKB-SubCell"/>
</dbReference>
<organism evidence="7 8">
    <name type="scientific">Candidatus Merdibacter merdavium</name>
    <dbReference type="NCBI Taxonomy" id="2838692"/>
    <lineage>
        <taxon>Bacteria</taxon>
        <taxon>Bacillati</taxon>
        <taxon>Bacillota</taxon>
        <taxon>Erysipelotrichia</taxon>
        <taxon>Erysipelotrichales</taxon>
        <taxon>Erysipelotrichaceae</taxon>
        <taxon>Merdibacter</taxon>
    </lineage>
</organism>
<comment type="caution">
    <text evidence="7">The sequence shown here is derived from an EMBL/GenBank/DDBJ whole genome shotgun (WGS) entry which is preliminary data.</text>
</comment>
<evidence type="ECO:0000256" key="2">
    <source>
        <dbReference type="ARBA" id="ARBA00005695"/>
    </source>
</evidence>
<proteinExistence type="inferred from homology"/>
<comment type="similarity">
    <text evidence="2">Belongs to the bacterial solute-binding protein 5 family.</text>
</comment>
<feature type="chain" id="PRO_5039645500" evidence="5">
    <location>
        <begin position="20"/>
        <end position="558"/>
    </location>
</feature>
<dbReference type="Gene3D" id="3.90.76.10">
    <property type="entry name" value="Dipeptide-binding Protein, Domain 1"/>
    <property type="match status" value="1"/>
</dbReference>
<dbReference type="GO" id="GO:0043190">
    <property type="term" value="C:ATP-binding cassette (ABC) transporter complex"/>
    <property type="evidence" value="ECO:0007669"/>
    <property type="project" value="InterPro"/>
</dbReference>
<dbReference type="PROSITE" id="PS51257">
    <property type="entry name" value="PROKAR_LIPOPROTEIN"/>
    <property type="match status" value="1"/>
</dbReference>
<dbReference type="Gene3D" id="3.10.105.10">
    <property type="entry name" value="Dipeptide-binding Protein, Domain 3"/>
    <property type="match status" value="1"/>
</dbReference>
<gene>
    <name evidence="7" type="ORF">H9702_05615</name>
</gene>
<evidence type="ECO:0000259" key="6">
    <source>
        <dbReference type="Pfam" id="PF00496"/>
    </source>
</evidence>
<evidence type="ECO:0000256" key="1">
    <source>
        <dbReference type="ARBA" id="ARBA00004196"/>
    </source>
</evidence>
<dbReference type="GO" id="GO:1904680">
    <property type="term" value="F:peptide transmembrane transporter activity"/>
    <property type="evidence" value="ECO:0007669"/>
    <property type="project" value="TreeGrafter"/>
</dbReference>
<dbReference type="PIRSF" id="PIRSF002741">
    <property type="entry name" value="MppA"/>
    <property type="match status" value="1"/>
</dbReference>
<dbReference type="InterPro" id="IPR039424">
    <property type="entry name" value="SBP_5"/>
</dbReference>
<evidence type="ECO:0000256" key="5">
    <source>
        <dbReference type="SAM" id="SignalP"/>
    </source>
</evidence>
<accession>A0A9D2NQ76</accession>
<protein>
    <submittedName>
        <fullName evidence="7">Peptide ABC transporter substrate-binding protein</fullName>
    </submittedName>
</protein>
<evidence type="ECO:0000313" key="7">
    <source>
        <dbReference type="EMBL" id="HJC36591.1"/>
    </source>
</evidence>
<dbReference type="Pfam" id="PF00496">
    <property type="entry name" value="SBP_bac_5"/>
    <property type="match status" value="1"/>
</dbReference>